<dbReference type="Gene3D" id="3.90.1200.10">
    <property type="match status" value="1"/>
</dbReference>
<dbReference type="InterPro" id="IPR011009">
    <property type="entry name" value="Kinase-like_dom_sf"/>
</dbReference>
<evidence type="ECO:0000259" key="1">
    <source>
        <dbReference type="Pfam" id="PF01636"/>
    </source>
</evidence>
<dbReference type="PANTHER" id="PTHR21310:SF42">
    <property type="entry name" value="BIFUNCTIONAL AAC_APH"/>
    <property type="match status" value="1"/>
</dbReference>
<dbReference type="KEGG" id="slau:SLA_4054"/>
<reference evidence="2 3" key="1">
    <citation type="journal article" date="2016" name="Genome Announc.">
        <title>Complete Genome Sequence of Thiostrepton-Producing Streptomyces laurentii ATCC 31255.</title>
        <authorList>
            <person name="Doi K."/>
            <person name="Fujino Y."/>
            <person name="Nagayoshi Y."/>
            <person name="Ohshima T."/>
            <person name="Ogata S."/>
        </authorList>
    </citation>
    <scope>NUCLEOTIDE SEQUENCE [LARGE SCALE GENOMIC DNA]</scope>
    <source>
        <strain evidence="2 3">ATCC 31255</strain>
    </source>
</reference>
<dbReference type="GO" id="GO:0016740">
    <property type="term" value="F:transferase activity"/>
    <property type="evidence" value="ECO:0007669"/>
    <property type="project" value="UniProtKB-KW"/>
</dbReference>
<dbReference type="CDD" id="cd05155">
    <property type="entry name" value="APH_ChoK_like_1"/>
    <property type="match status" value="1"/>
</dbReference>
<dbReference type="EMBL" id="AP017424">
    <property type="protein sequence ID" value="BAU84943.1"/>
    <property type="molecule type" value="Genomic_DNA"/>
</dbReference>
<dbReference type="InterPro" id="IPR051678">
    <property type="entry name" value="AGP_Transferase"/>
</dbReference>
<dbReference type="InterPro" id="IPR002575">
    <property type="entry name" value="Aminoglycoside_PTrfase"/>
</dbReference>
<organism evidence="2 3">
    <name type="scientific">Streptomyces laurentii</name>
    <dbReference type="NCBI Taxonomy" id="39478"/>
    <lineage>
        <taxon>Bacteria</taxon>
        <taxon>Bacillati</taxon>
        <taxon>Actinomycetota</taxon>
        <taxon>Actinomycetes</taxon>
        <taxon>Kitasatosporales</taxon>
        <taxon>Streptomycetaceae</taxon>
        <taxon>Streptomyces</taxon>
    </lineage>
</organism>
<name>A0A160P359_STRLU</name>
<evidence type="ECO:0000313" key="2">
    <source>
        <dbReference type="EMBL" id="BAU84943.1"/>
    </source>
</evidence>
<sequence>MTLHENEIPADETLVRSLLKAQRPEWAELPLTPAGAGTDNTMYRLGDDLLVRLPRTADNGRSLRKEQEWLPRLAPFLPRPIPAPVHAGTPTDAFPVAWSVYRWIDGAEAGPDTVRDWSAFGADLAAFVRDLHRVDLLGATREDDGLDWYRGGGLRPCDAWITTALDDCRTKAGATLDVDTLERLWRAGLALPDPAGPHVWLHGDLKPTNLLARDGGLHAVIDFGGLSIGFPDAEHATIWDFPAEARRAYWDALDLDDATWTRARAWAVAVGVSGVSYYWDTFPAFVAECRARLDAILTDAAAR</sequence>
<proteinExistence type="predicted"/>
<keyword evidence="2" id="KW-0808">Transferase</keyword>
<evidence type="ECO:0000313" key="3">
    <source>
        <dbReference type="Proteomes" id="UP000217676"/>
    </source>
</evidence>
<gene>
    <name evidence="2" type="ORF">SLA_4054</name>
</gene>
<dbReference type="Proteomes" id="UP000217676">
    <property type="component" value="Chromosome"/>
</dbReference>
<dbReference type="AlphaFoldDB" id="A0A160P359"/>
<dbReference type="Pfam" id="PF01636">
    <property type="entry name" value="APH"/>
    <property type="match status" value="1"/>
</dbReference>
<accession>A0A160P359</accession>
<dbReference type="Gene3D" id="3.30.200.20">
    <property type="entry name" value="Phosphorylase Kinase, domain 1"/>
    <property type="match status" value="1"/>
</dbReference>
<feature type="domain" description="Aminoglycoside phosphotransferase" evidence="1">
    <location>
        <begin position="31"/>
        <end position="266"/>
    </location>
</feature>
<protein>
    <submittedName>
        <fullName evidence="2">Phosphotransferase</fullName>
    </submittedName>
</protein>
<keyword evidence="3" id="KW-1185">Reference proteome</keyword>
<dbReference type="PANTHER" id="PTHR21310">
    <property type="entry name" value="AMINOGLYCOSIDE PHOSPHOTRANSFERASE-RELATED-RELATED"/>
    <property type="match status" value="1"/>
</dbReference>
<dbReference type="SUPFAM" id="SSF56112">
    <property type="entry name" value="Protein kinase-like (PK-like)"/>
    <property type="match status" value="1"/>
</dbReference>